<evidence type="ECO:0000256" key="1">
    <source>
        <dbReference type="ARBA" id="ARBA00004173"/>
    </source>
</evidence>
<comment type="similarity">
    <text evidence="2">Belongs to the Iojap/RsfS family.</text>
</comment>
<dbReference type="Gene3D" id="3.30.460.10">
    <property type="entry name" value="Beta Polymerase, domain 2"/>
    <property type="match status" value="1"/>
</dbReference>
<dbReference type="RefSeq" id="XP_013387653.1">
    <property type="nucleotide sequence ID" value="XM_013532199.2"/>
</dbReference>
<feature type="region of interest" description="Disordered" evidence="6">
    <location>
        <begin position="104"/>
        <end position="144"/>
    </location>
</feature>
<protein>
    <recommendedName>
        <fullName evidence="5">Mitochondrial assembly of ribosomal large subunit protein 1</fullName>
    </recommendedName>
</protein>
<dbReference type="FunCoup" id="A0A1S3HNM0">
    <property type="interactions" value="685"/>
</dbReference>
<dbReference type="GO" id="GO:0090071">
    <property type="term" value="P:negative regulation of ribosome biogenesis"/>
    <property type="evidence" value="ECO:0007669"/>
    <property type="project" value="TreeGrafter"/>
</dbReference>
<dbReference type="GO" id="GO:0005739">
    <property type="term" value="C:mitochondrion"/>
    <property type="evidence" value="ECO:0007669"/>
    <property type="project" value="UniProtKB-SubCell"/>
</dbReference>
<accession>A0A1S3HNM0</accession>
<dbReference type="FunFam" id="3.30.460.10:FF:000018">
    <property type="entry name" value="Mitochondrial assembly of ribosomal large subunit 1"/>
    <property type="match status" value="1"/>
</dbReference>
<dbReference type="HAMAP" id="MF_01477">
    <property type="entry name" value="Iojap_RsfS"/>
    <property type="match status" value="1"/>
</dbReference>
<dbReference type="InParanoid" id="A0A1S3HNM0"/>
<dbReference type="OrthoDB" id="21330at2759"/>
<dbReference type="KEGG" id="lak:106156776"/>
<evidence type="ECO:0000256" key="3">
    <source>
        <dbReference type="ARBA" id="ARBA00023128"/>
    </source>
</evidence>
<name>A0A1S3HNM0_LINAN</name>
<dbReference type="PANTHER" id="PTHR21043">
    <property type="entry name" value="IOJAP SUPERFAMILY ORTHOLOG"/>
    <property type="match status" value="1"/>
</dbReference>
<dbReference type="GeneID" id="106156776"/>
<comment type="subcellular location">
    <subcellularLocation>
        <location evidence="1">Mitochondrion</location>
    </subcellularLocation>
</comment>
<evidence type="ECO:0000256" key="5">
    <source>
        <dbReference type="ARBA" id="ARBA00073331"/>
    </source>
</evidence>
<evidence type="ECO:0000256" key="6">
    <source>
        <dbReference type="SAM" id="MobiDB-lite"/>
    </source>
</evidence>
<evidence type="ECO:0000313" key="8">
    <source>
        <dbReference type="RefSeq" id="XP_013387653.1"/>
    </source>
</evidence>
<dbReference type="NCBIfam" id="TIGR00090">
    <property type="entry name" value="rsfS_iojap_ybeB"/>
    <property type="match status" value="1"/>
</dbReference>
<organism evidence="7 8">
    <name type="scientific">Lingula anatina</name>
    <name type="common">Brachiopod</name>
    <name type="synonym">Lingula unguis</name>
    <dbReference type="NCBI Taxonomy" id="7574"/>
    <lineage>
        <taxon>Eukaryota</taxon>
        <taxon>Metazoa</taxon>
        <taxon>Spiralia</taxon>
        <taxon>Lophotrochozoa</taxon>
        <taxon>Brachiopoda</taxon>
        <taxon>Linguliformea</taxon>
        <taxon>Lingulata</taxon>
        <taxon>Lingulida</taxon>
        <taxon>Linguloidea</taxon>
        <taxon>Lingulidae</taxon>
        <taxon>Lingula</taxon>
    </lineage>
</organism>
<dbReference type="InterPro" id="IPR043519">
    <property type="entry name" value="NT_sf"/>
</dbReference>
<sequence length="299" mass="34560">MQTARLYRRVILYVSNSYIPECIRFHSQLMHRTFDSNLKTCSRNLPLINSMAQRHFTRRSEHSNGTYDPKNDPEVKDLMKEIMGDFDHSNISEEQFNSQVKDGGCTETNIDAHDKASSINGLDNDVEEENCNDTTDNSSEDEDELYEDAEVEYERVYEKHSPVPLKRGETGVYDIEDLVVVLRSENAHDICVIKVPAECHYVDYMVIVSGSSARHIRAMAEWVIWVYKRKRSPKDQHVMMAGKNSKSWVALDMGNIVLHIMSDEAREYYDLETLWTVGSNFDEKCIKEADPYIVTIEKP</sequence>
<keyword evidence="3" id="KW-0496">Mitochondrion</keyword>
<dbReference type="STRING" id="7574.A0A1S3HNM0"/>
<evidence type="ECO:0000256" key="4">
    <source>
        <dbReference type="ARBA" id="ARBA00053669"/>
    </source>
</evidence>
<dbReference type="Pfam" id="PF02410">
    <property type="entry name" value="RsfS"/>
    <property type="match status" value="1"/>
</dbReference>
<keyword evidence="7" id="KW-1185">Reference proteome</keyword>
<dbReference type="PANTHER" id="PTHR21043:SF0">
    <property type="entry name" value="MITOCHONDRIAL ASSEMBLY OF RIBOSOMAL LARGE SUBUNIT PROTEIN 1"/>
    <property type="match status" value="1"/>
</dbReference>
<proteinExistence type="inferred from homology"/>
<dbReference type="AlphaFoldDB" id="A0A1S3HNM0"/>
<dbReference type="GO" id="GO:0017148">
    <property type="term" value="P:negative regulation of translation"/>
    <property type="evidence" value="ECO:0007669"/>
    <property type="project" value="TreeGrafter"/>
</dbReference>
<dbReference type="Proteomes" id="UP000085678">
    <property type="component" value="Unplaced"/>
</dbReference>
<evidence type="ECO:0000256" key="2">
    <source>
        <dbReference type="ARBA" id="ARBA00010574"/>
    </source>
</evidence>
<dbReference type="GO" id="GO:0043023">
    <property type="term" value="F:ribosomal large subunit binding"/>
    <property type="evidence" value="ECO:0007669"/>
    <property type="project" value="TreeGrafter"/>
</dbReference>
<gene>
    <name evidence="8" type="primary">LOC106156776</name>
</gene>
<comment type="function">
    <text evidence="4">Required for normal mitochondrial ribosome function and mitochondrial translation. May play a role in ribosome biogenesis by preventing premature association of the 28S and 39S ribosomal subunits. Interacts with mitochondrial ribosomal protein uL14m (MRPL14), probably blocking formation of intersubunit bridge B8, preventing association of the 28S and 39S ribosomal subunits. Addition to isolated mitochondrial ribosomal subunits partially inhibits translation, probably by interfering with the association of the 28S and 39S ribosomal subunits and the formation of functional ribosomes. May also participate in the assembly and/or regulation of the stability of the large subunit of the mitochondrial ribosome. May function as a ribosomal silencing factor.</text>
</comment>
<evidence type="ECO:0000313" key="7">
    <source>
        <dbReference type="Proteomes" id="UP000085678"/>
    </source>
</evidence>
<dbReference type="SUPFAM" id="SSF81301">
    <property type="entry name" value="Nucleotidyltransferase"/>
    <property type="match status" value="1"/>
</dbReference>
<reference evidence="8" key="1">
    <citation type="submission" date="2025-08" db="UniProtKB">
        <authorList>
            <consortium name="RefSeq"/>
        </authorList>
    </citation>
    <scope>IDENTIFICATION</scope>
    <source>
        <tissue evidence="8">Gonads</tissue>
    </source>
</reference>
<dbReference type="InterPro" id="IPR004394">
    <property type="entry name" value="Iojap/RsfS/C7orf30"/>
</dbReference>